<keyword evidence="3" id="KW-1185">Reference proteome</keyword>
<dbReference type="InParanoid" id="M1DAL4"/>
<accession>M1DAL4</accession>
<dbReference type="HOGENOM" id="CLU_1910384_0_0_1"/>
<sequence length="133" mass="15251">MNLRNLIKRRRRPRKIVQKWVSKGPVIVDDAIEDLATNKEGQLVQHDPQHDSASKKGKAKEQHEVDGLSLLEFPLLNPTPTRNCFDILLEFRNIAVTSINGGNLKLNRDRIGNFSLIKTDTENLIIYTLIYTF</sequence>
<evidence type="ECO:0000256" key="1">
    <source>
        <dbReference type="SAM" id="MobiDB-lite"/>
    </source>
</evidence>
<feature type="compositionally biased region" description="Basic and acidic residues" evidence="1">
    <location>
        <begin position="47"/>
        <end position="61"/>
    </location>
</feature>
<evidence type="ECO:0000313" key="3">
    <source>
        <dbReference type="Proteomes" id="UP000011115"/>
    </source>
</evidence>
<feature type="region of interest" description="Disordered" evidence="1">
    <location>
        <begin position="39"/>
        <end position="61"/>
    </location>
</feature>
<dbReference type="EnsemblPlants" id="PGSC0003DMT400085931">
    <property type="protein sequence ID" value="PGSC0003DMT400085931"/>
    <property type="gene ID" value="PGSC0003DMG400035502"/>
</dbReference>
<name>M1DAL4_SOLTU</name>
<dbReference type="Proteomes" id="UP000011115">
    <property type="component" value="Unassembled WGS sequence"/>
</dbReference>
<protein>
    <submittedName>
        <fullName evidence="2">Uncharacterized protein</fullName>
    </submittedName>
</protein>
<reference evidence="3" key="1">
    <citation type="journal article" date="2011" name="Nature">
        <title>Genome sequence and analysis of the tuber crop potato.</title>
        <authorList>
            <consortium name="The Potato Genome Sequencing Consortium"/>
        </authorList>
    </citation>
    <scope>NUCLEOTIDE SEQUENCE [LARGE SCALE GENOMIC DNA]</scope>
    <source>
        <strain evidence="3">cv. DM1-3 516 R44</strain>
    </source>
</reference>
<evidence type="ECO:0000313" key="2">
    <source>
        <dbReference type="EnsemblPlants" id="PGSC0003DMT400085931"/>
    </source>
</evidence>
<dbReference type="Gramene" id="PGSC0003DMT400085931">
    <property type="protein sequence ID" value="PGSC0003DMT400085931"/>
    <property type="gene ID" value="PGSC0003DMG400035502"/>
</dbReference>
<dbReference type="AlphaFoldDB" id="M1DAL4"/>
<reference evidence="2" key="2">
    <citation type="submission" date="2015-06" db="UniProtKB">
        <authorList>
            <consortium name="EnsemblPlants"/>
        </authorList>
    </citation>
    <scope>IDENTIFICATION</scope>
    <source>
        <strain evidence="2">DM1-3 516 R44</strain>
    </source>
</reference>
<dbReference type="PaxDb" id="4113-PGSC0003DMT400085931"/>
<proteinExistence type="predicted"/>
<organism evidence="2 3">
    <name type="scientific">Solanum tuberosum</name>
    <name type="common">Potato</name>
    <dbReference type="NCBI Taxonomy" id="4113"/>
    <lineage>
        <taxon>Eukaryota</taxon>
        <taxon>Viridiplantae</taxon>
        <taxon>Streptophyta</taxon>
        <taxon>Embryophyta</taxon>
        <taxon>Tracheophyta</taxon>
        <taxon>Spermatophyta</taxon>
        <taxon>Magnoliopsida</taxon>
        <taxon>eudicotyledons</taxon>
        <taxon>Gunneridae</taxon>
        <taxon>Pentapetalae</taxon>
        <taxon>asterids</taxon>
        <taxon>lamiids</taxon>
        <taxon>Solanales</taxon>
        <taxon>Solanaceae</taxon>
        <taxon>Solanoideae</taxon>
        <taxon>Solaneae</taxon>
        <taxon>Solanum</taxon>
    </lineage>
</organism>